<reference evidence="2" key="1">
    <citation type="journal article" date="2015" name="Nat. Genet.">
        <title>The genome and transcriptome of the zoonotic hookworm Ancylostoma ceylanicum identify infection-specific gene families.</title>
        <authorList>
            <person name="Schwarz E.M."/>
            <person name="Hu Y."/>
            <person name="Antoshechkin I."/>
            <person name="Miller M.M."/>
            <person name="Sternberg P.W."/>
            <person name="Aroian R.V."/>
        </authorList>
    </citation>
    <scope>NUCLEOTIDE SEQUENCE</scope>
    <source>
        <strain evidence="2">HY135</strain>
    </source>
</reference>
<protein>
    <submittedName>
        <fullName evidence="1">Uncharacterized protein</fullName>
    </submittedName>
</protein>
<dbReference type="Proteomes" id="UP000024635">
    <property type="component" value="Unassembled WGS sequence"/>
</dbReference>
<dbReference type="AlphaFoldDB" id="A0A016VA35"/>
<organism evidence="1 2">
    <name type="scientific">Ancylostoma ceylanicum</name>
    <dbReference type="NCBI Taxonomy" id="53326"/>
    <lineage>
        <taxon>Eukaryota</taxon>
        <taxon>Metazoa</taxon>
        <taxon>Ecdysozoa</taxon>
        <taxon>Nematoda</taxon>
        <taxon>Chromadorea</taxon>
        <taxon>Rhabditida</taxon>
        <taxon>Rhabditina</taxon>
        <taxon>Rhabditomorpha</taxon>
        <taxon>Strongyloidea</taxon>
        <taxon>Ancylostomatidae</taxon>
        <taxon>Ancylostomatinae</taxon>
        <taxon>Ancylostoma</taxon>
    </lineage>
</organism>
<keyword evidence="2" id="KW-1185">Reference proteome</keyword>
<proteinExistence type="predicted"/>
<accession>A0A016VA35</accession>
<evidence type="ECO:0000313" key="1">
    <source>
        <dbReference type="EMBL" id="EYC23558.1"/>
    </source>
</evidence>
<name>A0A016VA35_9BILA</name>
<sequence>MRNPKLAETTDFPINPGLHLSRPASATGSFSCNNNGAAVFSSCFCFGDAAPSRARPQVLFQLLHIPFRMLG</sequence>
<dbReference type="EMBL" id="JARK01001351">
    <property type="protein sequence ID" value="EYC23558.1"/>
    <property type="molecule type" value="Genomic_DNA"/>
</dbReference>
<comment type="caution">
    <text evidence="1">The sequence shown here is derived from an EMBL/GenBank/DDBJ whole genome shotgun (WGS) entry which is preliminary data.</text>
</comment>
<gene>
    <name evidence="1" type="primary">Acey_s0015.g2722</name>
    <name evidence="1" type="ORF">Y032_0015g2722</name>
</gene>
<evidence type="ECO:0000313" key="2">
    <source>
        <dbReference type="Proteomes" id="UP000024635"/>
    </source>
</evidence>